<sequence length="392" mass="44229">MMTKKLLTLGLALTLMSPLASYAKMGTETSGGGDAVYLDNQMVIRDLLVQDQVKTLRNNNFLNSIPEFKVLILKLAKVDPQFASAVIRDLMSDKMYLSPGTLPILPYNQTTVTGKAADVQLAIRNGKEIIFSKQFLNSNQKEYILIHEALHGILADNSGPLHHVRVRNIVKYIYDNQNNLDSEELKATLADNNYNTNTAFLEEDTYIWNPEANKNLRCYYSGDDRSIVLFLGLDCTSENTYRNNVYLKKFLTEKHPEIAKKAEGKMYYGSAISAPYAYTFDLVRDPVLFDKYITTVQMKNCSENSDSIAYVKKALVGIEEELEMAKHINTILDDELIPKLEKSALVKAIGNIFEADKFQKSAEEAVGETEALLVKLGKQQKACEKQYPKLFK</sequence>
<organism evidence="2 3">
    <name type="scientific">Bacteriovorax antarcticus</name>
    <dbReference type="NCBI Taxonomy" id="3088717"/>
    <lineage>
        <taxon>Bacteria</taxon>
        <taxon>Pseudomonadati</taxon>
        <taxon>Bdellovibrionota</taxon>
        <taxon>Bacteriovoracia</taxon>
        <taxon>Bacteriovoracales</taxon>
        <taxon>Bacteriovoracaceae</taxon>
        <taxon>Bacteriovorax</taxon>
    </lineage>
</organism>
<comment type="caution">
    <text evidence="2">The sequence shown here is derived from an EMBL/GenBank/DDBJ whole genome shotgun (WGS) entry which is preliminary data.</text>
</comment>
<accession>A0ABU5VWX1</accession>
<name>A0ABU5VWX1_9BACT</name>
<evidence type="ECO:0000313" key="2">
    <source>
        <dbReference type="EMBL" id="MEA9357447.1"/>
    </source>
</evidence>
<reference evidence="2 3" key="1">
    <citation type="submission" date="2023-11" db="EMBL/GenBank/DDBJ databases">
        <title>A Novel Polar Bacteriovorax (B. antarcticus) Isolated from the Biocrust in Antarctica.</title>
        <authorList>
            <person name="Mun W."/>
            <person name="Choi S.Y."/>
            <person name="Mitchell R.J."/>
        </authorList>
    </citation>
    <scope>NUCLEOTIDE SEQUENCE [LARGE SCALE GENOMIC DNA]</scope>
    <source>
        <strain evidence="2 3">PP10</strain>
    </source>
</reference>
<feature type="signal peptide" evidence="1">
    <location>
        <begin position="1"/>
        <end position="23"/>
    </location>
</feature>
<keyword evidence="3" id="KW-1185">Reference proteome</keyword>
<keyword evidence="1" id="KW-0732">Signal</keyword>
<proteinExistence type="predicted"/>
<dbReference type="RefSeq" id="WP_323577458.1">
    <property type="nucleotide sequence ID" value="NZ_JAYGJQ010000002.1"/>
</dbReference>
<evidence type="ECO:0000256" key="1">
    <source>
        <dbReference type="SAM" id="SignalP"/>
    </source>
</evidence>
<feature type="chain" id="PRO_5046905647" evidence="1">
    <location>
        <begin position="24"/>
        <end position="392"/>
    </location>
</feature>
<dbReference type="EMBL" id="JAYGJQ010000002">
    <property type="protein sequence ID" value="MEA9357447.1"/>
    <property type="molecule type" value="Genomic_DNA"/>
</dbReference>
<protein>
    <submittedName>
        <fullName evidence="2">Uncharacterized protein</fullName>
    </submittedName>
</protein>
<gene>
    <name evidence="2" type="ORF">SHI21_14565</name>
</gene>
<evidence type="ECO:0000313" key="3">
    <source>
        <dbReference type="Proteomes" id="UP001302274"/>
    </source>
</evidence>
<dbReference type="Proteomes" id="UP001302274">
    <property type="component" value="Unassembled WGS sequence"/>
</dbReference>